<organism evidence="1 2">
    <name type="scientific">Pontibacter qinzhouensis</name>
    <dbReference type="NCBI Taxonomy" id="2603253"/>
    <lineage>
        <taxon>Bacteria</taxon>
        <taxon>Pseudomonadati</taxon>
        <taxon>Bacteroidota</taxon>
        <taxon>Cytophagia</taxon>
        <taxon>Cytophagales</taxon>
        <taxon>Hymenobacteraceae</taxon>
        <taxon>Pontibacter</taxon>
    </lineage>
</organism>
<dbReference type="EMBL" id="VRTY01000028">
    <property type="protein sequence ID" value="TXK47548.1"/>
    <property type="molecule type" value="Genomic_DNA"/>
</dbReference>
<dbReference type="OrthoDB" id="982481at2"/>
<accession>A0A5C8KAX8</accession>
<sequence length="91" mass="10089">MAKNAHYSGVRPEVYNQLRDKLQTMGLHLEGNSGNIKEKGVSASYLYNPEAESLEINDVSVGFPASMMLNADSLIERMNQMIVQYGGQPKI</sequence>
<reference evidence="1 2" key="1">
    <citation type="submission" date="2019-08" db="EMBL/GenBank/DDBJ databases">
        <authorList>
            <person name="Shi S."/>
        </authorList>
    </citation>
    <scope>NUCLEOTIDE SEQUENCE [LARGE SCALE GENOMIC DNA]</scope>
    <source>
        <strain evidence="1 2">GY10130</strain>
    </source>
</reference>
<name>A0A5C8KAX8_9BACT</name>
<evidence type="ECO:0000313" key="1">
    <source>
        <dbReference type="EMBL" id="TXK47548.1"/>
    </source>
</evidence>
<protein>
    <submittedName>
        <fullName evidence="1">Uncharacterized protein</fullName>
    </submittedName>
</protein>
<evidence type="ECO:0000313" key="2">
    <source>
        <dbReference type="Proteomes" id="UP000321926"/>
    </source>
</evidence>
<dbReference type="Proteomes" id="UP000321926">
    <property type="component" value="Unassembled WGS sequence"/>
</dbReference>
<comment type="caution">
    <text evidence="1">The sequence shown here is derived from an EMBL/GenBank/DDBJ whole genome shotgun (WGS) entry which is preliminary data.</text>
</comment>
<gene>
    <name evidence="1" type="ORF">FVR03_09145</name>
</gene>
<proteinExistence type="predicted"/>
<dbReference type="AlphaFoldDB" id="A0A5C8KAX8"/>
<dbReference type="RefSeq" id="WP_147921441.1">
    <property type="nucleotide sequence ID" value="NZ_VRTY01000028.1"/>
</dbReference>
<keyword evidence="2" id="KW-1185">Reference proteome</keyword>